<reference evidence="1 2" key="1">
    <citation type="journal article" date="2014" name="BMC Genomics">
        <title>Genome sequencing of four Aureobasidium pullulans varieties: biotechnological potential, stress tolerance, and description of new species.</title>
        <authorList>
            <person name="Gostin Ar C."/>
            <person name="Ohm R.A."/>
            <person name="Kogej T."/>
            <person name="Sonjak S."/>
            <person name="Turk M."/>
            <person name="Zajc J."/>
            <person name="Zalar P."/>
            <person name="Grube M."/>
            <person name="Sun H."/>
            <person name="Han J."/>
            <person name="Sharma A."/>
            <person name="Chiniquy J."/>
            <person name="Ngan C.Y."/>
            <person name="Lipzen A."/>
            <person name="Barry K."/>
            <person name="Grigoriev I.V."/>
            <person name="Gunde-Cimerman N."/>
        </authorList>
    </citation>
    <scope>NUCLEOTIDE SEQUENCE [LARGE SCALE GENOMIC DNA]</scope>
    <source>
        <strain evidence="1 2">EXF-150</strain>
    </source>
</reference>
<proteinExistence type="predicted"/>
<dbReference type="OrthoDB" id="6474464at2759"/>
<protein>
    <submittedName>
        <fullName evidence="1">Uncharacterized protein</fullName>
    </submittedName>
</protein>
<dbReference type="STRING" id="1043002.A0A074X5R7"/>
<dbReference type="Proteomes" id="UP000030706">
    <property type="component" value="Unassembled WGS sequence"/>
</dbReference>
<dbReference type="EMBL" id="KL584996">
    <property type="protein sequence ID" value="KEQ80703.1"/>
    <property type="molecule type" value="Genomic_DNA"/>
</dbReference>
<organism evidence="1 2">
    <name type="scientific">Aureobasidium pullulans EXF-150</name>
    <dbReference type="NCBI Taxonomy" id="1043002"/>
    <lineage>
        <taxon>Eukaryota</taxon>
        <taxon>Fungi</taxon>
        <taxon>Dikarya</taxon>
        <taxon>Ascomycota</taxon>
        <taxon>Pezizomycotina</taxon>
        <taxon>Dothideomycetes</taxon>
        <taxon>Dothideomycetidae</taxon>
        <taxon>Dothideales</taxon>
        <taxon>Saccotheciaceae</taxon>
        <taxon>Aureobasidium</taxon>
    </lineage>
</organism>
<evidence type="ECO:0000313" key="1">
    <source>
        <dbReference type="EMBL" id="KEQ80703.1"/>
    </source>
</evidence>
<name>A0A074X5R7_AURPU</name>
<accession>A0A074X5R7</accession>
<gene>
    <name evidence="1" type="ORF">M438DRAFT_348633</name>
</gene>
<keyword evidence="2" id="KW-1185">Reference proteome</keyword>
<dbReference type="RefSeq" id="XP_029756890.1">
    <property type="nucleotide sequence ID" value="XM_029906189.1"/>
</dbReference>
<dbReference type="AlphaFoldDB" id="A0A074X5R7"/>
<dbReference type="GeneID" id="40748495"/>
<dbReference type="HOGENOM" id="CLU_180940_0_0_1"/>
<sequence>MNSFSHQGWNTAENRDLNTLLNRVRHGLDLFGRTNELYDKIEDNKDVPAYISEQYEQKGRFRYLMDRDREDVGFDDVSNL</sequence>
<evidence type="ECO:0000313" key="2">
    <source>
        <dbReference type="Proteomes" id="UP000030706"/>
    </source>
</evidence>
<feature type="non-terminal residue" evidence="1">
    <location>
        <position position="80"/>
    </location>
</feature>